<dbReference type="SUPFAM" id="SSF55874">
    <property type="entry name" value="ATPase domain of HSP90 chaperone/DNA topoisomerase II/histidine kinase"/>
    <property type="match status" value="1"/>
</dbReference>
<name>A0A0M9BJC3_9BACL</name>
<keyword evidence="3" id="KW-1185">Reference proteome</keyword>
<dbReference type="OrthoDB" id="9776552at2"/>
<dbReference type="InterPro" id="IPR010559">
    <property type="entry name" value="Sig_transdc_His_kin_internal"/>
</dbReference>
<dbReference type="GO" id="GO:0016020">
    <property type="term" value="C:membrane"/>
    <property type="evidence" value="ECO:0007669"/>
    <property type="project" value="InterPro"/>
</dbReference>
<dbReference type="PATRIC" id="fig|1705561.3.peg.6312"/>
<organism evidence="2 3">
    <name type="scientific">Paenibacillus xylanivorans</name>
    <dbReference type="NCBI Taxonomy" id="1705561"/>
    <lineage>
        <taxon>Bacteria</taxon>
        <taxon>Bacillati</taxon>
        <taxon>Bacillota</taxon>
        <taxon>Bacilli</taxon>
        <taxon>Bacillales</taxon>
        <taxon>Paenibacillaceae</taxon>
        <taxon>Paenibacillus</taxon>
    </lineage>
</organism>
<proteinExistence type="predicted"/>
<protein>
    <recommendedName>
        <fullName evidence="1">Signal transduction histidine kinase internal region domain-containing protein</fullName>
    </recommendedName>
</protein>
<gene>
    <name evidence="2" type="ORF">AMS66_29855</name>
</gene>
<dbReference type="Gene3D" id="3.30.565.10">
    <property type="entry name" value="Histidine kinase-like ATPase, C-terminal domain"/>
    <property type="match status" value="1"/>
</dbReference>
<dbReference type="PANTHER" id="PTHR34220:SF7">
    <property type="entry name" value="SENSOR HISTIDINE KINASE YPDA"/>
    <property type="match status" value="1"/>
</dbReference>
<dbReference type="AlphaFoldDB" id="A0A0M9BJC3"/>
<evidence type="ECO:0000259" key="1">
    <source>
        <dbReference type="Pfam" id="PF06580"/>
    </source>
</evidence>
<dbReference type="Pfam" id="PF06580">
    <property type="entry name" value="His_kinase"/>
    <property type="match status" value="1"/>
</dbReference>
<feature type="domain" description="Signal transduction histidine kinase internal region" evidence="1">
    <location>
        <begin position="38"/>
        <end position="93"/>
    </location>
</feature>
<accession>A0A0M9BJC3</accession>
<reference evidence="2 3" key="1">
    <citation type="submission" date="2015-08" db="EMBL/GenBank/DDBJ databases">
        <title>Draft genome sequence of cellulolytic and xylanolytic Paenibacillus sp. A59, isolated from a decaying forest soil from Patagonia, Argentina.</title>
        <authorList>
            <person name="Ghio S."/>
            <person name="Caceres A.M."/>
            <person name="Talia P."/>
            <person name="Grasso D."/>
            <person name="Campos E."/>
        </authorList>
    </citation>
    <scope>NUCLEOTIDE SEQUENCE [LARGE SCALE GENOMIC DNA]</scope>
    <source>
        <strain evidence="2 3">A59</strain>
    </source>
</reference>
<comment type="caution">
    <text evidence="2">The sequence shown here is derived from an EMBL/GenBank/DDBJ whole genome shotgun (WGS) entry which is preliminary data.</text>
</comment>
<dbReference type="PANTHER" id="PTHR34220">
    <property type="entry name" value="SENSOR HISTIDINE KINASE YPDA"/>
    <property type="match status" value="1"/>
</dbReference>
<sequence length="214" mass="24090">MILFCVATNFPELKTLGNSSSTRKNNSSLLVQHAVNYNWIAIENNQTKISHITNNLATYYRTALNHGKDLSTLGIELDNIKSYIALQQIARDESFDVVYDVSPSLLQCIVPNFILQPIIENAIEHGIDTLREGNGVIVIKSEVHESKYNICISDNGKELYEKYGGSEFAKSMYGYGLRNVNERIRLKTNFNYGIRLYSSSDGTKAVLTLPNYLP</sequence>
<dbReference type="Proteomes" id="UP000037688">
    <property type="component" value="Unassembled WGS sequence"/>
</dbReference>
<evidence type="ECO:0000313" key="3">
    <source>
        <dbReference type="Proteomes" id="UP000037688"/>
    </source>
</evidence>
<dbReference type="GO" id="GO:0000155">
    <property type="term" value="F:phosphorelay sensor kinase activity"/>
    <property type="evidence" value="ECO:0007669"/>
    <property type="project" value="InterPro"/>
</dbReference>
<evidence type="ECO:0000313" key="2">
    <source>
        <dbReference type="EMBL" id="KOY12616.1"/>
    </source>
</evidence>
<dbReference type="InterPro" id="IPR036890">
    <property type="entry name" value="HATPase_C_sf"/>
</dbReference>
<dbReference type="InterPro" id="IPR050640">
    <property type="entry name" value="Bact_2-comp_sensor_kinase"/>
</dbReference>
<dbReference type="EMBL" id="LITU01000083">
    <property type="protein sequence ID" value="KOY12616.1"/>
    <property type="molecule type" value="Genomic_DNA"/>
</dbReference>